<keyword evidence="4" id="KW-1185">Reference proteome</keyword>
<feature type="chain" id="PRO_5045458077" evidence="2">
    <location>
        <begin position="23"/>
        <end position="449"/>
    </location>
</feature>
<dbReference type="InterPro" id="IPR050490">
    <property type="entry name" value="Bact_solute-bd_prot1"/>
</dbReference>
<reference evidence="4" key="1">
    <citation type="journal article" date="2019" name="Int. J. Syst. Evol. Microbiol.">
        <title>The Global Catalogue of Microorganisms (GCM) 10K type strain sequencing project: providing services to taxonomists for standard genome sequencing and annotation.</title>
        <authorList>
            <consortium name="The Broad Institute Genomics Platform"/>
            <consortium name="The Broad Institute Genome Sequencing Center for Infectious Disease"/>
            <person name="Wu L."/>
            <person name="Ma J."/>
        </authorList>
    </citation>
    <scope>NUCLEOTIDE SEQUENCE [LARGE SCALE GENOMIC DNA]</scope>
    <source>
        <strain evidence="4">CCUG 53270</strain>
    </source>
</reference>
<dbReference type="PROSITE" id="PS51257">
    <property type="entry name" value="PROKAR_LIPOPROTEIN"/>
    <property type="match status" value="1"/>
</dbReference>
<dbReference type="Gene3D" id="3.40.190.10">
    <property type="entry name" value="Periplasmic binding protein-like II"/>
    <property type="match status" value="1"/>
</dbReference>
<evidence type="ECO:0000313" key="4">
    <source>
        <dbReference type="Proteomes" id="UP001597180"/>
    </source>
</evidence>
<dbReference type="EMBL" id="JBHTLU010000058">
    <property type="protein sequence ID" value="MFD1225338.1"/>
    <property type="molecule type" value="Genomic_DNA"/>
</dbReference>
<protein>
    <submittedName>
        <fullName evidence="3">ABC transporter substrate-binding protein</fullName>
    </submittedName>
</protein>
<feature type="region of interest" description="Disordered" evidence="1">
    <location>
        <begin position="28"/>
        <end position="48"/>
    </location>
</feature>
<keyword evidence="2" id="KW-0732">Signal</keyword>
<proteinExistence type="predicted"/>
<feature type="signal peptide" evidence="2">
    <location>
        <begin position="1"/>
        <end position="22"/>
    </location>
</feature>
<dbReference type="Proteomes" id="UP001597180">
    <property type="component" value="Unassembled WGS sequence"/>
</dbReference>
<dbReference type="PANTHER" id="PTHR43649:SF12">
    <property type="entry name" value="DIACETYLCHITOBIOSE BINDING PROTEIN DASA"/>
    <property type="match status" value="1"/>
</dbReference>
<evidence type="ECO:0000256" key="2">
    <source>
        <dbReference type="SAM" id="SignalP"/>
    </source>
</evidence>
<feature type="compositionally biased region" description="Polar residues" evidence="1">
    <location>
        <begin position="28"/>
        <end position="38"/>
    </location>
</feature>
<dbReference type="RefSeq" id="WP_345594115.1">
    <property type="nucleotide sequence ID" value="NZ_BAABJG010000052.1"/>
</dbReference>
<dbReference type="Pfam" id="PF01547">
    <property type="entry name" value="SBP_bac_1"/>
    <property type="match status" value="1"/>
</dbReference>
<name>A0ABW3UWM0_9BACL</name>
<dbReference type="PANTHER" id="PTHR43649">
    <property type="entry name" value="ARABINOSE-BINDING PROTEIN-RELATED"/>
    <property type="match status" value="1"/>
</dbReference>
<comment type="caution">
    <text evidence="3">The sequence shown here is derived from an EMBL/GenBank/DDBJ whole genome shotgun (WGS) entry which is preliminary data.</text>
</comment>
<evidence type="ECO:0000256" key="1">
    <source>
        <dbReference type="SAM" id="MobiDB-lite"/>
    </source>
</evidence>
<accession>A0ABW3UWM0</accession>
<dbReference type="InterPro" id="IPR006059">
    <property type="entry name" value="SBP"/>
</dbReference>
<dbReference type="SUPFAM" id="SSF53850">
    <property type="entry name" value="Periplasmic binding protein-like II"/>
    <property type="match status" value="1"/>
</dbReference>
<organism evidence="3 4">
    <name type="scientific">Paenibacillus vulneris</name>
    <dbReference type="NCBI Taxonomy" id="1133364"/>
    <lineage>
        <taxon>Bacteria</taxon>
        <taxon>Bacillati</taxon>
        <taxon>Bacillota</taxon>
        <taxon>Bacilli</taxon>
        <taxon>Bacillales</taxon>
        <taxon>Paenibacillaceae</taxon>
        <taxon>Paenibacillus</taxon>
    </lineage>
</organism>
<gene>
    <name evidence="3" type="ORF">ACFQ4B_35180</name>
</gene>
<evidence type="ECO:0000313" key="3">
    <source>
        <dbReference type="EMBL" id="MFD1225338.1"/>
    </source>
</evidence>
<sequence>MVRIRNASILALSSLYFITALSGCSPQAGSQADGNTANKAGENEKAGTMNFDPNLSAQLSIYTDLGMTDEWFERFIIAPVRKKFPNITLEVVRKQKGTNPDELVIAGTFPDILYNSTPRLTQYKDLNLLYDMRELIKKHHFDLNSLNQPALDAIKQWGDKGELYGLPFWVNFSALYYNKDIFDRFGVPYPKDGMTWDEVIELSKSLTRNEGGVAYRGLDIHSLNDFYSQLSLPYVDAQTDKPLLETEGFKKVYETMMKLYKIPGNEIRKPAKDAFLKDKNLAMWPMYADVPTLINDLELNGDPFNWDMAQMPSFPDSPGVAWQADSHNLHVTNTSKNKEAAFQVIMYLLSQEPQMELVKSGLLSSSADPEMNKRFGESIGVFKGKHLDAILKSKPAPKYTMSKYDSIASGEFNAAFKNVESGAKDINTALREANEAAEKRIQEKKATQK</sequence>